<accession>A0A7C4YF17</accession>
<keyword evidence="1" id="KW-0812">Transmembrane</keyword>
<feature type="transmembrane region" description="Helical" evidence="1">
    <location>
        <begin position="6"/>
        <end position="25"/>
    </location>
</feature>
<organism evidence="2">
    <name type="scientific">candidate division WOR-3 bacterium</name>
    <dbReference type="NCBI Taxonomy" id="2052148"/>
    <lineage>
        <taxon>Bacteria</taxon>
        <taxon>Bacteria division WOR-3</taxon>
    </lineage>
</organism>
<comment type="caution">
    <text evidence="2">The sequence shown here is derived from an EMBL/GenBank/DDBJ whole genome shotgun (WGS) entry which is preliminary data.</text>
</comment>
<sequence>MGLRNVKVIKICIFILFIFSLFIFAQGYNDSPILKWRYKAGFWVYSSPAIGSDGTIYFGSYDRCLYALRGEGSGLANSLWSRFRRDNRNNGSMIGKNRWELKD</sequence>
<proteinExistence type="predicted"/>
<protein>
    <submittedName>
        <fullName evidence="2">Uncharacterized protein</fullName>
    </submittedName>
</protein>
<dbReference type="EMBL" id="DTHG01000019">
    <property type="protein sequence ID" value="HGW91245.1"/>
    <property type="molecule type" value="Genomic_DNA"/>
</dbReference>
<reference evidence="2" key="1">
    <citation type="journal article" date="2020" name="mSystems">
        <title>Genome- and Community-Level Interaction Insights into Carbon Utilization and Element Cycling Functions of Hydrothermarchaeota in Hydrothermal Sediment.</title>
        <authorList>
            <person name="Zhou Z."/>
            <person name="Liu Y."/>
            <person name="Xu W."/>
            <person name="Pan J."/>
            <person name="Luo Z.H."/>
            <person name="Li M."/>
        </authorList>
    </citation>
    <scope>NUCLEOTIDE SEQUENCE [LARGE SCALE GENOMIC DNA]</scope>
    <source>
        <strain evidence="2">SpSt-780</strain>
    </source>
</reference>
<keyword evidence="1" id="KW-0472">Membrane</keyword>
<keyword evidence="1" id="KW-1133">Transmembrane helix</keyword>
<gene>
    <name evidence="2" type="ORF">ENV67_01720</name>
</gene>
<dbReference type="AlphaFoldDB" id="A0A7C4YF17"/>
<evidence type="ECO:0000313" key="2">
    <source>
        <dbReference type="EMBL" id="HGW91245.1"/>
    </source>
</evidence>
<evidence type="ECO:0000256" key="1">
    <source>
        <dbReference type="SAM" id="Phobius"/>
    </source>
</evidence>
<name>A0A7C4YF17_UNCW3</name>
<dbReference type="Gene3D" id="2.40.10.480">
    <property type="match status" value="1"/>
</dbReference>